<dbReference type="PANTHER" id="PTHR46343">
    <property type="entry name" value="HYR DOMAIN-CONTAINING PROTEIN"/>
    <property type="match status" value="1"/>
</dbReference>
<dbReference type="EMBL" id="MU827800">
    <property type="protein sequence ID" value="KAJ7327774.1"/>
    <property type="molecule type" value="Genomic_DNA"/>
</dbReference>
<dbReference type="Pfam" id="PF02494">
    <property type="entry name" value="HYR"/>
    <property type="match status" value="1"/>
</dbReference>
<dbReference type="AlphaFoldDB" id="A0A9X0CFH6"/>
<evidence type="ECO:0000256" key="2">
    <source>
        <dbReference type="SAM" id="Phobius"/>
    </source>
</evidence>
<dbReference type="OrthoDB" id="10045365at2759"/>
<keyword evidence="5" id="KW-1185">Reference proteome</keyword>
<keyword evidence="2" id="KW-0472">Membrane</keyword>
<sequence length="161" mass="17890">MLIKGRKRSPLRLSHNTYKMIVQYFILNVLLATIATAAVVDTEPPVFTDCPKDIMIDDNTITDNIRINWKRPTATDNSGVPPSVTSNRQAGALFPVPSSFEVLYKAIDAAGNEATCTFRITLKRTYTTYMKKIALIDKLQAIGNQGNLFLMALVIKVNVLN</sequence>
<proteinExistence type="predicted"/>
<dbReference type="PROSITE" id="PS50825">
    <property type="entry name" value="HYR"/>
    <property type="match status" value="1"/>
</dbReference>
<dbReference type="InterPro" id="IPR043555">
    <property type="entry name" value="SRPX-like"/>
</dbReference>
<keyword evidence="2" id="KW-1133">Transmembrane helix</keyword>
<evidence type="ECO:0000256" key="1">
    <source>
        <dbReference type="ARBA" id="ARBA00022737"/>
    </source>
</evidence>
<feature type="domain" description="HYR" evidence="3">
    <location>
        <begin position="40"/>
        <end position="124"/>
    </location>
</feature>
<name>A0A9X0CFH6_9CNID</name>
<keyword evidence="1" id="KW-0677">Repeat</keyword>
<dbReference type="InterPro" id="IPR003410">
    <property type="entry name" value="HYR_dom"/>
</dbReference>
<evidence type="ECO:0000313" key="5">
    <source>
        <dbReference type="Proteomes" id="UP001163046"/>
    </source>
</evidence>
<gene>
    <name evidence="4" type="ORF">OS493_026653</name>
</gene>
<reference evidence="4" key="1">
    <citation type="submission" date="2023-01" db="EMBL/GenBank/DDBJ databases">
        <title>Genome assembly of the deep-sea coral Lophelia pertusa.</title>
        <authorList>
            <person name="Herrera S."/>
            <person name="Cordes E."/>
        </authorList>
    </citation>
    <scope>NUCLEOTIDE SEQUENCE</scope>
    <source>
        <strain evidence="4">USNM1676648</strain>
        <tissue evidence="4">Polyp</tissue>
    </source>
</reference>
<dbReference type="Proteomes" id="UP001163046">
    <property type="component" value="Unassembled WGS sequence"/>
</dbReference>
<evidence type="ECO:0000259" key="3">
    <source>
        <dbReference type="PROSITE" id="PS50825"/>
    </source>
</evidence>
<protein>
    <recommendedName>
        <fullName evidence="3">HYR domain-containing protein</fullName>
    </recommendedName>
</protein>
<evidence type="ECO:0000313" key="4">
    <source>
        <dbReference type="EMBL" id="KAJ7327774.1"/>
    </source>
</evidence>
<dbReference type="PANTHER" id="PTHR46343:SF2">
    <property type="entry name" value="SUSHI_VON WILLEBRAND FACTOR TYPE A_EGF_PENTRAXIN DOMAIN-CONTAINING 1"/>
    <property type="match status" value="1"/>
</dbReference>
<keyword evidence="2" id="KW-0812">Transmembrane</keyword>
<feature type="transmembrane region" description="Helical" evidence="2">
    <location>
        <begin position="21"/>
        <end position="40"/>
    </location>
</feature>
<comment type="caution">
    <text evidence="4">The sequence shown here is derived from an EMBL/GenBank/DDBJ whole genome shotgun (WGS) entry which is preliminary data.</text>
</comment>
<accession>A0A9X0CFH6</accession>
<organism evidence="4 5">
    <name type="scientific">Desmophyllum pertusum</name>
    <dbReference type="NCBI Taxonomy" id="174260"/>
    <lineage>
        <taxon>Eukaryota</taxon>
        <taxon>Metazoa</taxon>
        <taxon>Cnidaria</taxon>
        <taxon>Anthozoa</taxon>
        <taxon>Hexacorallia</taxon>
        <taxon>Scleractinia</taxon>
        <taxon>Caryophylliina</taxon>
        <taxon>Caryophylliidae</taxon>
        <taxon>Desmophyllum</taxon>
    </lineage>
</organism>